<evidence type="ECO:0000313" key="2">
    <source>
        <dbReference type="Proteomes" id="UP000589626"/>
    </source>
</evidence>
<dbReference type="RefSeq" id="WP_221199872.1">
    <property type="nucleotide sequence ID" value="NZ_JACHWR010000002.1"/>
</dbReference>
<dbReference type="AlphaFoldDB" id="A0A7W4VXG7"/>
<protein>
    <submittedName>
        <fullName evidence="1">Uncharacterized protein</fullName>
    </submittedName>
</protein>
<dbReference type="EMBL" id="JACHWR010000002">
    <property type="protein sequence ID" value="MBB3043568.1"/>
    <property type="molecule type" value="Genomic_DNA"/>
</dbReference>
<dbReference type="Proteomes" id="UP000589626">
    <property type="component" value="Unassembled WGS sequence"/>
</dbReference>
<name>A0A7W4VXG7_9ACTN</name>
<accession>A0A7W4VXG7</accession>
<gene>
    <name evidence="1" type="ORF">FHU40_003386</name>
</gene>
<organism evidence="1 2">
    <name type="scientific">Nocardioides soli</name>
    <dbReference type="NCBI Taxonomy" id="1036020"/>
    <lineage>
        <taxon>Bacteria</taxon>
        <taxon>Bacillati</taxon>
        <taxon>Actinomycetota</taxon>
        <taxon>Actinomycetes</taxon>
        <taxon>Propionibacteriales</taxon>
        <taxon>Nocardioidaceae</taxon>
        <taxon>Nocardioides</taxon>
    </lineage>
</organism>
<reference evidence="1 2" key="1">
    <citation type="submission" date="2020-08" db="EMBL/GenBank/DDBJ databases">
        <title>Sequencing the genomes of 1000 actinobacteria strains.</title>
        <authorList>
            <person name="Klenk H.-P."/>
        </authorList>
    </citation>
    <scope>NUCLEOTIDE SEQUENCE [LARGE SCALE GENOMIC DNA]</scope>
    <source>
        <strain evidence="1 2">DSM 105498</strain>
    </source>
</reference>
<proteinExistence type="predicted"/>
<keyword evidence="2" id="KW-1185">Reference proteome</keyword>
<sequence>MLPAPGEMPGDDGPDGPTWFAVRCVFRDTGEIGRRSRRGRRRGEALYEERITLWLAESEDHAFELAEAEAREYAEDIALEYVEFADSYRMDGGPYSGAEVFSLMRYSRRGVRRYLDRFFDTGRERRRR</sequence>
<comment type="caution">
    <text evidence="1">The sequence shown here is derived from an EMBL/GenBank/DDBJ whole genome shotgun (WGS) entry which is preliminary data.</text>
</comment>
<evidence type="ECO:0000313" key="1">
    <source>
        <dbReference type="EMBL" id="MBB3043568.1"/>
    </source>
</evidence>